<keyword evidence="2" id="KW-1185">Reference proteome</keyword>
<evidence type="ECO:0000313" key="2">
    <source>
        <dbReference type="Proteomes" id="UP000270296"/>
    </source>
</evidence>
<gene>
    <name evidence="1" type="ORF">SBAD_LOCUS3602</name>
</gene>
<sequence length="146" mass="16332">MYAAEASSKMAEFQEAMAYLEQGRCTENATEFDECVKALPNWYPNSSKVANAAVIYNQCLMYSMQQKTDEACMKLSQLSPNEGRLPVQVMLLGICLQIQQGKGVLCSYYSKMLTLGRTDKVKALLERLTPEIGMKPQQLPQVPPPQ</sequence>
<organism evidence="3">
    <name type="scientific">Soboliphyme baturini</name>
    <dbReference type="NCBI Taxonomy" id="241478"/>
    <lineage>
        <taxon>Eukaryota</taxon>
        <taxon>Metazoa</taxon>
        <taxon>Ecdysozoa</taxon>
        <taxon>Nematoda</taxon>
        <taxon>Enoplea</taxon>
        <taxon>Dorylaimia</taxon>
        <taxon>Dioctophymatida</taxon>
        <taxon>Dioctophymatoidea</taxon>
        <taxon>Soboliphymatidae</taxon>
        <taxon>Soboliphyme</taxon>
    </lineage>
</organism>
<evidence type="ECO:0000313" key="1">
    <source>
        <dbReference type="EMBL" id="VDP01751.1"/>
    </source>
</evidence>
<protein>
    <submittedName>
        <fullName evidence="3">TPR_REGION domain-containing protein</fullName>
    </submittedName>
</protein>
<dbReference type="EMBL" id="UZAM01007842">
    <property type="protein sequence ID" value="VDP01751.1"/>
    <property type="molecule type" value="Genomic_DNA"/>
</dbReference>
<dbReference type="AlphaFoldDB" id="A0A183IJ06"/>
<proteinExistence type="predicted"/>
<reference evidence="3" key="1">
    <citation type="submission" date="2016-06" db="UniProtKB">
        <authorList>
            <consortium name="WormBaseParasite"/>
        </authorList>
    </citation>
    <scope>IDENTIFICATION</scope>
</reference>
<name>A0A183IJ06_9BILA</name>
<dbReference type="WBParaSite" id="SBAD_0000376601-mRNA-1">
    <property type="protein sequence ID" value="SBAD_0000376601-mRNA-1"/>
    <property type="gene ID" value="SBAD_0000376601"/>
</dbReference>
<accession>A0A183IJ06</accession>
<evidence type="ECO:0000313" key="3">
    <source>
        <dbReference type="WBParaSite" id="SBAD_0000376601-mRNA-1"/>
    </source>
</evidence>
<reference evidence="1 2" key="2">
    <citation type="submission" date="2018-11" db="EMBL/GenBank/DDBJ databases">
        <authorList>
            <consortium name="Pathogen Informatics"/>
        </authorList>
    </citation>
    <scope>NUCLEOTIDE SEQUENCE [LARGE SCALE GENOMIC DNA]</scope>
</reference>
<dbReference type="Proteomes" id="UP000270296">
    <property type="component" value="Unassembled WGS sequence"/>
</dbReference>